<proteinExistence type="predicted"/>
<protein>
    <submittedName>
        <fullName evidence="1">Uncharacterized protein</fullName>
    </submittedName>
</protein>
<dbReference type="KEGG" id="rga:RGR602_PC01988"/>
<dbReference type="EMBL" id="CP006880">
    <property type="protein sequence ID" value="AJD46011.1"/>
    <property type="molecule type" value="Genomic_DNA"/>
</dbReference>
<evidence type="ECO:0000313" key="1">
    <source>
        <dbReference type="EMBL" id="AJD46011.1"/>
    </source>
</evidence>
<organism evidence="1 2">
    <name type="scientific">Rhizobium gallicum bv. gallicum R602sp</name>
    <dbReference type="NCBI Taxonomy" id="1041138"/>
    <lineage>
        <taxon>Bacteria</taxon>
        <taxon>Pseudomonadati</taxon>
        <taxon>Pseudomonadota</taxon>
        <taxon>Alphaproteobacteria</taxon>
        <taxon>Hyphomicrobiales</taxon>
        <taxon>Rhizobiaceae</taxon>
        <taxon>Rhizobium/Agrobacterium group</taxon>
        <taxon>Rhizobium</taxon>
    </lineage>
</organism>
<dbReference type="AlphaFoldDB" id="A0A0B4XG09"/>
<geneLocation type="plasmid" evidence="1 2">
    <name>pRgalR602c</name>
</geneLocation>
<keyword evidence="1" id="KW-0614">Plasmid</keyword>
<reference evidence="1 2" key="1">
    <citation type="submission" date="2013-11" db="EMBL/GenBank/DDBJ databases">
        <title>Complete genome sequence of Rhizobium gallicum bv. gallicum R602.</title>
        <authorList>
            <person name="Bustos P."/>
            <person name="Santamaria R.I."/>
            <person name="Lozano L."/>
            <person name="Acosta J.L."/>
            <person name="Ormeno-Orrillo E."/>
            <person name="Rogel M.A."/>
            <person name="Romero D."/>
            <person name="Cevallos M.A."/>
            <person name="Martinez-Romero E."/>
            <person name="Gonzalez V."/>
        </authorList>
    </citation>
    <scope>NUCLEOTIDE SEQUENCE [LARGE SCALE GENOMIC DNA]</scope>
    <source>
        <strain evidence="1 2">R602</strain>
        <plasmid evidence="1 2">pRgalR602c</plasmid>
    </source>
</reference>
<evidence type="ECO:0000313" key="2">
    <source>
        <dbReference type="Proteomes" id="UP000031368"/>
    </source>
</evidence>
<gene>
    <name evidence="1" type="ORF">RGR602_PC01988</name>
</gene>
<name>A0A0B4XG09_9HYPH</name>
<sequence length="74" mass="8367">MLIDRRSLDIPQFAVRPSYMPSAAHRELQERLKVGRDAAALLNVFLCELRPSIKSSSDPIVQVIVLRRIQPNAV</sequence>
<dbReference type="Proteomes" id="UP000031368">
    <property type="component" value="Plasmid pRgalR602c"/>
</dbReference>
<accession>A0A0B4XG09</accession>
<dbReference type="HOGENOM" id="CLU_2685257_0_0_5"/>
<keyword evidence="2" id="KW-1185">Reference proteome</keyword>